<name>F9FL67_FUSOF</name>
<accession>F9FL67</accession>
<organism evidence="1">
    <name type="scientific">Fusarium oxysporum (strain Fo5176)</name>
    <name type="common">Fusarium vascular wilt</name>
    <dbReference type="NCBI Taxonomy" id="660025"/>
    <lineage>
        <taxon>Eukaryota</taxon>
        <taxon>Fungi</taxon>
        <taxon>Dikarya</taxon>
        <taxon>Ascomycota</taxon>
        <taxon>Pezizomycotina</taxon>
        <taxon>Sordariomycetes</taxon>
        <taxon>Hypocreomycetidae</taxon>
        <taxon>Hypocreales</taxon>
        <taxon>Nectriaceae</taxon>
        <taxon>Fusarium</taxon>
        <taxon>Fusarium oxysporum species complex</taxon>
    </lineage>
</organism>
<sequence>MTLSVALAIDLVTITNLPSRLTFWRKPPADATSVPRSLHDVRNRTNVPPYHFYSCLLHINPTSPSYTEVGEEPFSLAWASGSVRAGGCSTYVCIVAAIRDSFLASNKSSSEAVAFATKLASSPGSEDQARISVVRDIYLRSALHSEQSIT</sequence>
<protein>
    <submittedName>
        <fullName evidence="1">Uncharacterized protein</fullName>
    </submittedName>
</protein>
<evidence type="ECO:0000313" key="1">
    <source>
        <dbReference type="EMBL" id="EGU82317.1"/>
    </source>
</evidence>
<dbReference type="EMBL" id="AFQF01002161">
    <property type="protein sequence ID" value="EGU82317.1"/>
    <property type="molecule type" value="Genomic_DNA"/>
</dbReference>
<comment type="caution">
    <text evidence="1">The sequence shown here is derived from an EMBL/GenBank/DDBJ whole genome shotgun (WGS) entry which is preliminary data.</text>
</comment>
<dbReference type="AlphaFoldDB" id="F9FL67"/>
<gene>
    <name evidence="1" type="ORF">FOXB_07146</name>
</gene>
<proteinExistence type="predicted"/>
<reference evidence="1" key="1">
    <citation type="journal article" date="2012" name="Mol. Plant Microbe Interact.">
        <title>A highly conserved effector in Fusarium oxysporum is required for full virulence on Arabidopsis.</title>
        <authorList>
            <person name="Thatcher L.F."/>
            <person name="Gardiner D.M."/>
            <person name="Kazan K."/>
            <person name="Manners J."/>
        </authorList>
    </citation>
    <scope>NUCLEOTIDE SEQUENCE [LARGE SCALE GENOMIC DNA]</scope>
    <source>
        <strain evidence="1">Fo5176</strain>
    </source>
</reference>
<dbReference type="OrthoDB" id="10380291at2759"/>